<feature type="domain" description="Carrier" evidence="1">
    <location>
        <begin position="2"/>
        <end position="76"/>
    </location>
</feature>
<evidence type="ECO:0000313" key="4">
    <source>
        <dbReference type="Proteomes" id="UP000671828"/>
    </source>
</evidence>
<dbReference type="Pfam" id="PF00550">
    <property type="entry name" value="PP-binding"/>
    <property type="match status" value="1"/>
</dbReference>
<dbReference type="EMBL" id="CP072788">
    <property type="protein sequence ID" value="QTR04120.1"/>
    <property type="molecule type" value="Genomic_DNA"/>
</dbReference>
<dbReference type="RefSeq" id="WP_204840919.1">
    <property type="nucleotide sequence ID" value="NZ_JAFBCL010000001.1"/>
</dbReference>
<evidence type="ECO:0000313" key="5">
    <source>
        <dbReference type="Proteomes" id="UP001195724"/>
    </source>
</evidence>
<keyword evidence="5" id="KW-1185">Reference proteome</keyword>
<evidence type="ECO:0000313" key="3">
    <source>
        <dbReference type="EMBL" id="QTR04120.1"/>
    </source>
</evidence>
<dbReference type="Gene3D" id="1.10.1200.10">
    <property type="entry name" value="ACP-like"/>
    <property type="match status" value="1"/>
</dbReference>
<accession>A0A8T8I0Y6</accession>
<name>A0A8T8I0Y6_9PSEU</name>
<reference evidence="2 5" key="1">
    <citation type="submission" date="2021-01" db="EMBL/GenBank/DDBJ databases">
        <title>Sequencing the genomes of 1000 actinobacteria strains.</title>
        <authorList>
            <person name="Klenk H.-P."/>
        </authorList>
    </citation>
    <scope>NUCLEOTIDE SEQUENCE [LARGE SCALE GENOMIC DNA]</scope>
    <source>
        <strain evidence="2 5">DSM 44581</strain>
    </source>
</reference>
<reference evidence="3" key="2">
    <citation type="submission" date="2021-04" db="EMBL/GenBank/DDBJ databases">
        <title>Saccharothrix algeriensis WGS.</title>
        <authorList>
            <person name="Stuskova K."/>
            <person name="Hakalova E."/>
            <person name="Tebbal A.B."/>
            <person name="Eichmeier A."/>
        </authorList>
    </citation>
    <scope>NUCLEOTIDE SEQUENCE</scope>
    <source>
        <strain evidence="3">NRRL B-24137</strain>
    </source>
</reference>
<dbReference type="AlphaFoldDB" id="A0A8T8I0Y6"/>
<protein>
    <submittedName>
        <fullName evidence="3">Acyl carrier protein</fullName>
    </submittedName>
</protein>
<dbReference type="InterPro" id="IPR009081">
    <property type="entry name" value="PP-bd_ACP"/>
</dbReference>
<dbReference type="PROSITE" id="PS50075">
    <property type="entry name" value="CARRIER"/>
    <property type="match status" value="1"/>
</dbReference>
<dbReference type="EMBL" id="JAFBCL010000001">
    <property type="protein sequence ID" value="MBM7809858.1"/>
    <property type="molecule type" value="Genomic_DNA"/>
</dbReference>
<dbReference type="InterPro" id="IPR036736">
    <property type="entry name" value="ACP-like_sf"/>
</dbReference>
<dbReference type="SUPFAM" id="SSF47336">
    <property type="entry name" value="ACP-like"/>
    <property type="match status" value="1"/>
</dbReference>
<sequence length="79" mass="8636">MNTIFQRIGEILVGDFDVAPDALREDASWEQLDLDSLARVELGEVLGDDFGVDIADDEFARLRTLTEVVALLRAKGATG</sequence>
<organism evidence="3 4">
    <name type="scientific">Saccharothrix algeriensis</name>
    <dbReference type="NCBI Taxonomy" id="173560"/>
    <lineage>
        <taxon>Bacteria</taxon>
        <taxon>Bacillati</taxon>
        <taxon>Actinomycetota</taxon>
        <taxon>Actinomycetes</taxon>
        <taxon>Pseudonocardiales</taxon>
        <taxon>Pseudonocardiaceae</taxon>
        <taxon>Saccharothrix</taxon>
    </lineage>
</organism>
<proteinExistence type="predicted"/>
<evidence type="ECO:0000259" key="1">
    <source>
        <dbReference type="PROSITE" id="PS50075"/>
    </source>
</evidence>
<evidence type="ECO:0000313" key="2">
    <source>
        <dbReference type="EMBL" id="MBM7809858.1"/>
    </source>
</evidence>
<dbReference type="Proteomes" id="UP001195724">
    <property type="component" value="Unassembled WGS sequence"/>
</dbReference>
<gene>
    <name evidence="3" type="ORF">J7S33_03825</name>
    <name evidence="2" type="ORF">JOE68_000723</name>
</gene>
<dbReference type="Proteomes" id="UP000671828">
    <property type="component" value="Chromosome"/>
</dbReference>